<dbReference type="AlphaFoldDB" id="A0A3M9N5F5"/>
<comment type="caution">
    <text evidence="2">The sequence shown here is derived from an EMBL/GenBank/DDBJ whole genome shotgun (WGS) entry which is preliminary data.</text>
</comment>
<dbReference type="RefSeq" id="WP_123131528.1">
    <property type="nucleotide sequence ID" value="NZ_RJJE01000002.1"/>
</dbReference>
<evidence type="ECO:0000313" key="2">
    <source>
        <dbReference type="EMBL" id="RNI32228.1"/>
    </source>
</evidence>
<keyword evidence="1" id="KW-0812">Transmembrane</keyword>
<dbReference type="EMBL" id="RJJE01000002">
    <property type="protein sequence ID" value="RNI32228.1"/>
    <property type="molecule type" value="Genomic_DNA"/>
</dbReference>
<evidence type="ECO:0000313" key="3">
    <source>
        <dbReference type="Proteomes" id="UP000271010"/>
    </source>
</evidence>
<dbReference type="Proteomes" id="UP000271010">
    <property type="component" value="Unassembled WGS sequence"/>
</dbReference>
<proteinExistence type="predicted"/>
<gene>
    <name evidence="2" type="ORF">EFA69_02560</name>
</gene>
<name>A0A3M9N5F5_9BACT</name>
<accession>A0A3M9N5F5</accession>
<sequence length="60" mass="6541">MKSKLIFILGLLFTAFGVAPLFFDMPFQGKNASFVEGGLLGLGLAMMVTAFVKRKQEQGQ</sequence>
<evidence type="ECO:0000256" key="1">
    <source>
        <dbReference type="SAM" id="Phobius"/>
    </source>
</evidence>
<organism evidence="2 3">
    <name type="scientific">Rufibacter immobilis</name>
    <dbReference type="NCBI Taxonomy" id="1348778"/>
    <lineage>
        <taxon>Bacteria</taxon>
        <taxon>Pseudomonadati</taxon>
        <taxon>Bacteroidota</taxon>
        <taxon>Cytophagia</taxon>
        <taxon>Cytophagales</taxon>
        <taxon>Hymenobacteraceae</taxon>
        <taxon>Rufibacter</taxon>
    </lineage>
</organism>
<feature type="transmembrane region" description="Helical" evidence="1">
    <location>
        <begin position="33"/>
        <end position="52"/>
    </location>
</feature>
<keyword evidence="1" id="KW-1133">Transmembrane helix</keyword>
<protein>
    <submittedName>
        <fullName evidence="2">Uncharacterized protein</fullName>
    </submittedName>
</protein>
<reference evidence="2 3" key="1">
    <citation type="submission" date="2018-11" db="EMBL/GenBank/DDBJ databases">
        <title>Rufibacter latericius sp. nov., isolated from water in Baiyang Lake.</title>
        <authorList>
            <person name="Yang Y."/>
        </authorList>
    </citation>
    <scope>NUCLEOTIDE SEQUENCE [LARGE SCALE GENOMIC DNA]</scope>
    <source>
        <strain evidence="2 3">MCC P1</strain>
    </source>
</reference>
<keyword evidence="1" id="KW-0472">Membrane</keyword>
<keyword evidence="3" id="KW-1185">Reference proteome</keyword>